<organism evidence="1 2">
    <name type="scientific">Conexibacter arvalis</name>
    <dbReference type="NCBI Taxonomy" id="912552"/>
    <lineage>
        <taxon>Bacteria</taxon>
        <taxon>Bacillati</taxon>
        <taxon>Actinomycetota</taxon>
        <taxon>Thermoleophilia</taxon>
        <taxon>Solirubrobacterales</taxon>
        <taxon>Conexibacteraceae</taxon>
        <taxon>Conexibacter</taxon>
    </lineage>
</organism>
<dbReference type="PANTHER" id="PTHR43649">
    <property type="entry name" value="ARABINOSE-BINDING PROTEIN-RELATED"/>
    <property type="match status" value="1"/>
</dbReference>
<dbReference type="RefSeq" id="WP_183342334.1">
    <property type="nucleotide sequence ID" value="NZ_JACHNU010000002.1"/>
</dbReference>
<protein>
    <submittedName>
        <fullName evidence="1">ABC-type glycerol-3-phosphate transport system substrate-binding protein</fullName>
    </submittedName>
</protein>
<dbReference type="InterPro" id="IPR006059">
    <property type="entry name" value="SBP"/>
</dbReference>
<evidence type="ECO:0000313" key="2">
    <source>
        <dbReference type="Proteomes" id="UP000585272"/>
    </source>
</evidence>
<dbReference type="InterPro" id="IPR050490">
    <property type="entry name" value="Bact_solute-bd_prot1"/>
</dbReference>
<reference evidence="1 2" key="1">
    <citation type="submission" date="2020-08" db="EMBL/GenBank/DDBJ databases">
        <title>Genomic Encyclopedia of Archaeal and Bacterial Type Strains, Phase II (KMG-II): from individual species to whole genera.</title>
        <authorList>
            <person name="Goeker M."/>
        </authorList>
    </citation>
    <scope>NUCLEOTIDE SEQUENCE [LARGE SCALE GENOMIC DNA]</scope>
    <source>
        <strain evidence="1 2">DSM 23288</strain>
    </source>
</reference>
<dbReference type="Gene3D" id="3.40.190.10">
    <property type="entry name" value="Periplasmic binding protein-like II"/>
    <property type="match status" value="2"/>
</dbReference>
<accession>A0A840IDK2</accession>
<proteinExistence type="predicted"/>
<evidence type="ECO:0000313" key="1">
    <source>
        <dbReference type="EMBL" id="MBB4662842.1"/>
    </source>
</evidence>
<keyword evidence="2" id="KW-1185">Reference proteome</keyword>
<gene>
    <name evidence="1" type="ORF">BDZ31_002428</name>
</gene>
<name>A0A840IDK2_9ACTN</name>
<dbReference type="Proteomes" id="UP000585272">
    <property type="component" value="Unassembled WGS sequence"/>
</dbReference>
<sequence>MTSEISRKKFLQVGGGAIAAGSLASFLAACGGGSSSSDGGGMLRFSNDKINWEEWFVETGRLAREAGAVGWRPTQYSDTTTYQAAIKTTGNTPKVPDMFSWWSGWLMKELVDTSMLADVSSIWEREGSAYSDGLKDAFTFDGKQYGVPLNVAYWPTFYNKRVFREQGLEVPTTWDDFIAVCERLKGAGITPLGATIEGRFPSFVYFQEFIVRTSPQLYRDLMEGRAKYTDPEIVDVLRLWGDLIRRGYFSDPASVSIGTGANNFPQYFKPGRIAMVTFGGWLEPTLMEAGMRPGEDFGAFVMPNIEADAGNNLIYETGPLCVAQNGQRRDDALEAAGWWASREGQSAWIDASGFASARADVPSANPVDQEIDRTIADGRFQLLNRYWEATPHEIVEVGVDQLAKFMLEPGDPKPILDAIQKQADTSWAAVEAGS</sequence>
<dbReference type="AlphaFoldDB" id="A0A840IDK2"/>
<comment type="caution">
    <text evidence="1">The sequence shown here is derived from an EMBL/GenBank/DDBJ whole genome shotgun (WGS) entry which is preliminary data.</text>
</comment>
<dbReference type="EMBL" id="JACHNU010000002">
    <property type="protein sequence ID" value="MBB4662842.1"/>
    <property type="molecule type" value="Genomic_DNA"/>
</dbReference>
<dbReference type="Pfam" id="PF13416">
    <property type="entry name" value="SBP_bac_8"/>
    <property type="match status" value="1"/>
</dbReference>
<dbReference type="PANTHER" id="PTHR43649:SF14">
    <property type="entry name" value="BLR3389 PROTEIN"/>
    <property type="match status" value="1"/>
</dbReference>
<dbReference type="PROSITE" id="PS51257">
    <property type="entry name" value="PROKAR_LIPOPROTEIN"/>
    <property type="match status" value="1"/>
</dbReference>
<dbReference type="SUPFAM" id="SSF53850">
    <property type="entry name" value="Periplasmic binding protein-like II"/>
    <property type="match status" value="1"/>
</dbReference>